<dbReference type="GO" id="GO:0006355">
    <property type="term" value="P:regulation of DNA-templated transcription"/>
    <property type="evidence" value="ECO:0007669"/>
    <property type="project" value="UniProtKB-ARBA"/>
</dbReference>
<dbReference type="InterPro" id="IPR013087">
    <property type="entry name" value="Znf_C2H2_type"/>
</dbReference>
<dbReference type="FunFam" id="3.30.160.60:FF:000202">
    <property type="entry name" value="Zinc finger protein 574"/>
    <property type="match status" value="1"/>
</dbReference>
<feature type="domain" description="C2H2-type" evidence="9">
    <location>
        <begin position="168"/>
        <end position="195"/>
    </location>
</feature>
<dbReference type="SMART" id="SM00868">
    <property type="entry name" value="zf-AD"/>
    <property type="match status" value="1"/>
</dbReference>
<keyword evidence="2" id="KW-0677">Repeat</keyword>
<dbReference type="Pfam" id="PF00096">
    <property type="entry name" value="zf-C2H2"/>
    <property type="match status" value="3"/>
</dbReference>
<evidence type="ECO:0000256" key="5">
    <source>
        <dbReference type="ARBA" id="ARBA00023015"/>
    </source>
</evidence>
<dbReference type="GO" id="GO:0005634">
    <property type="term" value="C:nucleus"/>
    <property type="evidence" value="ECO:0007669"/>
    <property type="project" value="InterPro"/>
</dbReference>
<feature type="domain" description="C2H2-type" evidence="9">
    <location>
        <begin position="369"/>
        <end position="397"/>
    </location>
</feature>
<dbReference type="PROSITE" id="PS50157">
    <property type="entry name" value="ZINC_FINGER_C2H2_2"/>
    <property type="match status" value="8"/>
</dbReference>
<keyword evidence="4 8" id="KW-0862">Zinc</keyword>
<feature type="binding site" evidence="8">
    <location>
        <position position="5"/>
    </location>
    <ligand>
        <name>Zn(2+)</name>
        <dbReference type="ChEBI" id="CHEBI:29105"/>
    </ligand>
</feature>
<evidence type="ECO:0000256" key="7">
    <source>
        <dbReference type="PROSITE-ProRule" id="PRU00042"/>
    </source>
</evidence>
<feature type="domain" description="C2H2-type" evidence="9">
    <location>
        <begin position="313"/>
        <end position="340"/>
    </location>
</feature>
<dbReference type="Pfam" id="PF07776">
    <property type="entry name" value="zf-AD"/>
    <property type="match status" value="1"/>
</dbReference>
<evidence type="ECO:0000259" key="9">
    <source>
        <dbReference type="PROSITE" id="PS50157"/>
    </source>
</evidence>
<evidence type="ECO:0000256" key="6">
    <source>
        <dbReference type="ARBA" id="ARBA00023163"/>
    </source>
</evidence>
<dbReference type="AlphaFoldDB" id="A0A3B0KGX9"/>
<sequence>MQELCRVCRSPSVTLVGIFDERERRQLEGQMEPILADMVMACADVQIKPGDELPQKICMSCILDAQCSYRFKQRCEKSHEQLSLAIRSLSNQERSKFKMELDDSVIEFKGDSFIAEEISDSATQLKLELELEKPIVKQKLPKVALADTKKEKRLTARKKIKETRRESFKCDLCIKQFQHKRNLEEHMKIHTNSHICPTCEQRFLFKTDLDLHKFVHSSERPYQCPLCMKSFATSQNITNHKCLLEEDRPFKCPHCPKAFVHNYYLKEHMFSHTEDESNKLPTGPHKCTHCSVGFHNKSALKVHTLAHTGERPHNCPFCSSTFRSKQTLKVHTRMHTGEKPYKCPECPKTFADNNNLFKHRRRHSDDRPYKCPHCVMAFREKHHMKRHVLGKHRDSEEDLK</sequence>
<organism evidence="11 12">
    <name type="scientific">Drosophila guanche</name>
    <name type="common">Fruit fly</name>
    <dbReference type="NCBI Taxonomy" id="7266"/>
    <lineage>
        <taxon>Eukaryota</taxon>
        <taxon>Metazoa</taxon>
        <taxon>Ecdysozoa</taxon>
        <taxon>Arthropoda</taxon>
        <taxon>Hexapoda</taxon>
        <taxon>Insecta</taxon>
        <taxon>Pterygota</taxon>
        <taxon>Neoptera</taxon>
        <taxon>Endopterygota</taxon>
        <taxon>Diptera</taxon>
        <taxon>Brachycera</taxon>
        <taxon>Muscomorpha</taxon>
        <taxon>Ephydroidea</taxon>
        <taxon>Drosophilidae</taxon>
        <taxon>Drosophila</taxon>
        <taxon>Sophophora</taxon>
    </lineage>
</organism>
<dbReference type="GO" id="GO:0032502">
    <property type="term" value="P:developmental process"/>
    <property type="evidence" value="ECO:0007669"/>
    <property type="project" value="UniProtKB-ARBA"/>
</dbReference>
<dbReference type="SUPFAM" id="SSF57667">
    <property type="entry name" value="beta-beta-alpha zinc fingers"/>
    <property type="match status" value="4"/>
</dbReference>
<evidence type="ECO:0000256" key="3">
    <source>
        <dbReference type="ARBA" id="ARBA00022771"/>
    </source>
</evidence>
<evidence type="ECO:0000313" key="12">
    <source>
        <dbReference type="Proteomes" id="UP000268350"/>
    </source>
</evidence>
<dbReference type="PANTHER" id="PTHR24379:SF121">
    <property type="entry name" value="C2H2-TYPE DOMAIN-CONTAINING PROTEIN"/>
    <property type="match status" value="1"/>
</dbReference>
<dbReference type="Gene3D" id="3.30.160.60">
    <property type="entry name" value="Classic Zinc Finger"/>
    <property type="match status" value="8"/>
</dbReference>
<dbReference type="OrthoDB" id="8895262at2759"/>
<dbReference type="InterPro" id="IPR012934">
    <property type="entry name" value="Znf_AD"/>
</dbReference>
<evidence type="ECO:0000313" key="11">
    <source>
        <dbReference type="EMBL" id="SPP84351.1"/>
    </source>
</evidence>
<proteinExistence type="predicted"/>
<dbReference type="FunFam" id="3.30.160.60:FF:000446">
    <property type="entry name" value="Zinc finger protein"/>
    <property type="match status" value="2"/>
</dbReference>
<dbReference type="GO" id="GO:0008270">
    <property type="term" value="F:zinc ion binding"/>
    <property type="evidence" value="ECO:0007669"/>
    <property type="project" value="UniProtKB-UniRule"/>
</dbReference>
<evidence type="ECO:0000256" key="8">
    <source>
        <dbReference type="PROSITE-ProRule" id="PRU01263"/>
    </source>
</evidence>
<dbReference type="PROSITE" id="PS51915">
    <property type="entry name" value="ZAD"/>
    <property type="match status" value="1"/>
</dbReference>
<evidence type="ECO:0000256" key="4">
    <source>
        <dbReference type="ARBA" id="ARBA00022833"/>
    </source>
</evidence>
<feature type="domain" description="C2H2-type" evidence="9">
    <location>
        <begin position="250"/>
        <end position="277"/>
    </location>
</feature>
<dbReference type="Gene3D" id="3.40.1800.20">
    <property type="match status" value="1"/>
</dbReference>
<keyword evidence="3 7" id="KW-0863">Zinc-finger</keyword>
<dbReference type="InterPro" id="IPR036236">
    <property type="entry name" value="Znf_C2H2_sf"/>
</dbReference>
<feature type="binding site" evidence="8">
    <location>
        <position position="58"/>
    </location>
    <ligand>
        <name>Zn(2+)</name>
        <dbReference type="ChEBI" id="CHEBI:29105"/>
    </ligand>
</feature>
<reference evidence="12" key="1">
    <citation type="submission" date="2018-01" db="EMBL/GenBank/DDBJ databases">
        <authorList>
            <person name="Alioto T."/>
            <person name="Alioto T."/>
        </authorList>
    </citation>
    <scope>NUCLEOTIDE SEQUENCE [LARGE SCALE GENOMIC DNA]</scope>
</reference>
<dbReference type="EMBL" id="OUUW01000008">
    <property type="protein sequence ID" value="SPP84351.1"/>
    <property type="molecule type" value="Genomic_DNA"/>
</dbReference>
<keyword evidence="12" id="KW-1185">Reference proteome</keyword>
<accession>A0A3B0KGX9</accession>
<dbReference type="FunFam" id="3.30.160.60:FF:002343">
    <property type="entry name" value="Zinc finger protein 33A"/>
    <property type="match status" value="2"/>
</dbReference>
<feature type="domain" description="C2H2-type" evidence="9">
    <location>
        <begin position="341"/>
        <end position="368"/>
    </location>
</feature>
<dbReference type="SUPFAM" id="SSF57716">
    <property type="entry name" value="Glucocorticoid receptor-like (DNA-binding domain)"/>
    <property type="match status" value="1"/>
</dbReference>
<feature type="binding site" evidence="8">
    <location>
        <position position="61"/>
    </location>
    <ligand>
        <name>Zn(2+)</name>
        <dbReference type="ChEBI" id="CHEBI:29105"/>
    </ligand>
</feature>
<dbReference type="OMA" id="HHLKRHF"/>
<dbReference type="PANTHER" id="PTHR24379">
    <property type="entry name" value="KRAB AND ZINC FINGER DOMAIN-CONTAINING"/>
    <property type="match status" value="1"/>
</dbReference>
<feature type="domain" description="C2H2-type" evidence="9">
    <location>
        <begin position="222"/>
        <end position="249"/>
    </location>
</feature>
<feature type="domain" description="C2H2-type" evidence="9">
    <location>
        <begin position="285"/>
        <end position="312"/>
    </location>
</feature>
<keyword evidence="6" id="KW-0804">Transcription</keyword>
<dbReference type="STRING" id="7266.A0A3B0KGX9"/>
<evidence type="ECO:0000259" key="10">
    <source>
        <dbReference type="PROSITE" id="PS51915"/>
    </source>
</evidence>
<evidence type="ECO:0000256" key="2">
    <source>
        <dbReference type="ARBA" id="ARBA00022737"/>
    </source>
</evidence>
<name>A0A3B0KGX9_DROGU</name>
<feature type="domain" description="ZAD" evidence="10">
    <location>
        <begin position="3"/>
        <end position="85"/>
    </location>
</feature>
<keyword evidence="5" id="KW-0805">Transcription regulation</keyword>
<dbReference type="PROSITE" id="PS00028">
    <property type="entry name" value="ZINC_FINGER_C2H2_1"/>
    <property type="match status" value="7"/>
</dbReference>
<feature type="binding site" evidence="8">
    <location>
        <position position="8"/>
    </location>
    <ligand>
        <name>Zn(2+)</name>
        <dbReference type="ChEBI" id="CHEBI:29105"/>
    </ligand>
</feature>
<evidence type="ECO:0000256" key="1">
    <source>
        <dbReference type="ARBA" id="ARBA00022723"/>
    </source>
</evidence>
<gene>
    <name evidence="11" type="ORF">DGUA_6G016904</name>
</gene>
<keyword evidence="1 8" id="KW-0479">Metal-binding</keyword>
<dbReference type="SMART" id="SM00355">
    <property type="entry name" value="ZnF_C2H2"/>
    <property type="match status" value="8"/>
</dbReference>
<protein>
    <submittedName>
        <fullName evidence="11">Blast:Zinc finger protein 91</fullName>
    </submittedName>
</protein>
<feature type="domain" description="C2H2-type" evidence="9">
    <location>
        <begin position="194"/>
        <end position="221"/>
    </location>
</feature>
<dbReference type="Proteomes" id="UP000268350">
    <property type="component" value="Unassembled WGS sequence"/>
</dbReference>